<dbReference type="Gene3D" id="1.10.357.10">
    <property type="entry name" value="Tetracycline Repressor, domain 2"/>
    <property type="match status" value="1"/>
</dbReference>
<dbReference type="SUPFAM" id="SSF46689">
    <property type="entry name" value="Homeodomain-like"/>
    <property type="match status" value="1"/>
</dbReference>
<dbReference type="InterPro" id="IPR001647">
    <property type="entry name" value="HTH_TetR"/>
</dbReference>
<dbReference type="InterPro" id="IPR009057">
    <property type="entry name" value="Homeodomain-like_sf"/>
</dbReference>
<dbReference type="PANTHER" id="PTHR30055">
    <property type="entry name" value="HTH-TYPE TRANSCRIPTIONAL REGULATOR RUTR"/>
    <property type="match status" value="1"/>
</dbReference>
<dbReference type="KEGG" id="ahg:AHOG_20290"/>
<evidence type="ECO:0000259" key="5">
    <source>
        <dbReference type="PROSITE" id="PS50977"/>
    </source>
</evidence>
<dbReference type="AlphaFoldDB" id="A0A221W719"/>
<feature type="domain" description="HTH tetR-type" evidence="5">
    <location>
        <begin position="12"/>
        <end position="72"/>
    </location>
</feature>
<keyword evidence="2 4" id="KW-0238">DNA-binding</keyword>
<dbReference type="GO" id="GO:0000976">
    <property type="term" value="F:transcription cis-regulatory region binding"/>
    <property type="evidence" value="ECO:0007669"/>
    <property type="project" value="TreeGrafter"/>
</dbReference>
<dbReference type="InterPro" id="IPR050109">
    <property type="entry name" value="HTH-type_TetR-like_transc_reg"/>
</dbReference>
<dbReference type="InterPro" id="IPR041484">
    <property type="entry name" value="TetR_C_25"/>
</dbReference>
<evidence type="ECO:0000256" key="3">
    <source>
        <dbReference type="ARBA" id="ARBA00023163"/>
    </source>
</evidence>
<dbReference type="Proteomes" id="UP000204221">
    <property type="component" value="Chromosome"/>
</dbReference>
<keyword evidence="3" id="KW-0804">Transcription</keyword>
<dbReference type="EMBL" id="CP022521">
    <property type="protein sequence ID" value="ASO21675.1"/>
    <property type="molecule type" value="Genomic_DNA"/>
</dbReference>
<evidence type="ECO:0000256" key="1">
    <source>
        <dbReference type="ARBA" id="ARBA00023015"/>
    </source>
</evidence>
<dbReference type="Pfam" id="PF17933">
    <property type="entry name" value="TetR_C_25"/>
    <property type="match status" value="1"/>
</dbReference>
<dbReference type="InterPro" id="IPR036271">
    <property type="entry name" value="Tet_transcr_reg_TetR-rel_C_sf"/>
</dbReference>
<protein>
    <submittedName>
        <fullName evidence="6">Transcriptional regulator BetI</fullName>
    </submittedName>
</protein>
<evidence type="ECO:0000256" key="2">
    <source>
        <dbReference type="ARBA" id="ARBA00023125"/>
    </source>
</evidence>
<reference evidence="6 7" key="1">
    <citation type="submission" date="2017-07" db="EMBL/GenBank/DDBJ databases">
        <title>Complete genome sequence of Actinoalloteichus hoggarensis DSM 45943, type strain of Actinoalloteichus hoggarensis.</title>
        <authorList>
            <person name="Ruckert C."/>
            <person name="Nouioui I."/>
            <person name="Willmese J."/>
            <person name="van Wezel G."/>
            <person name="Klenk H.-P."/>
            <person name="Kalinowski J."/>
            <person name="Zotchev S.B."/>
        </authorList>
    </citation>
    <scope>NUCLEOTIDE SEQUENCE [LARGE SCALE GENOMIC DNA]</scope>
    <source>
        <strain evidence="6 7">DSM 45943</strain>
    </source>
</reference>
<accession>A0A221W719</accession>
<organism evidence="6 7">
    <name type="scientific">Actinoalloteichus hoggarensis</name>
    <dbReference type="NCBI Taxonomy" id="1470176"/>
    <lineage>
        <taxon>Bacteria</taxon>
        <taxon>Bacillati</taxon>
        <taxon>Actinomycetota</taxon>
        <taxon>Actinomycetes</taxon>
        <taxon>Pseudonocardiales</taxon>
        <taxon>Pseudonocardiaceae</taxon>
        <taxon>Actinoalloteichus</taxon>
    </lineage>
</organism>
<dbReference type="GO" id="GO:0003700">
    <property type="term" value="F:DNA-binding transcription factor activity"/>
    <property type="evidence" value="ECO:0007669"/>
    <property type="project" value="TreeGrafter"/>
</dbReference>
<keyword evidence="1" id="KW-0805">Transcription regulation</keyword>
<keyword evidence="7" id="KW-1185">Reference proteome</keyword>
<dbReference type="PROSITE" id="PS50977">
    <property type="entry name" value="HTH_TETR_2"/>
    <property type="match status" value="1"/>
</dbReference>
<evidence type="ECO:0000313" key="7">
    <source>
        <dbReference type="Proteomes" id="UP000204221"/>
    </source>
</evidence>
<dbReference type="Pfam" id="PF00440">
    <property type="entry name" value="TetR_N"/>
    <property type="match status" value="1"/>
</dbReference>
<dbReference type="SUPFAM" id="SSF48498">
    <property type="entry name" value="Tetracyclin repressor-like, C-terminal domain"/>
    <property type="match status" value="1"/>
</dbReference>
<gene>
    <name evidence="6" type="ORF">AHOG_20290</name>
</gene>
<feature type="DNA-binding region" description="H-T-H motif" evidence="4">
    <location>
        <begin position="35"/>
        <end position="54"/>
    </location>
</feature>
<evidence type="ECO:0000256" key="4">
    <source>
        <dbReference type="PROSITE-ProRule" id="PRU00335"/>
    </source>
</evidence>
<evidence type="ECO:0000313" key="6">
    <source>
        <dbReference type="EMBL" id="ASO21675.1"/>
    </source>
</evidence>
<sequence>MMNMCSVRDGDLTMKARIRDAAILLFGRRGASAISVRAVAEQAGASAALVIHHYGSKDALRRACDHHVLDAVFDEKDDLAAADLNAVIASWSDEENGRGPLLDYLARMLGDDTEASASLFDRLVDRTAAMLAAGMRDGTMRQSSDPRALAVILATQGVAPLLLHHHLRRALDGVDSRADVVRRLTVPLVELYTRGIHTDETILAAVRQASAADGSTPPAADHATGE</sequence>
<proteinExistence type="predicted"/>
<name>A0A221W719_9PSEU</name>
<dbReference type="PANTHER" id="PTHR30055:SF234">
    <property type="entry name" value="HTH-TYPE TRANSCRIPTIONAL REGULATOR BETI"/>
    <property type="match status" value="1"/>
</dbReference>